<evidence type="ECO:0000256" key="1">
    <source>
        <dbReference type="SAM" id="MobiDB-lite"/>
    </source>
</evidence>
<gene>
    <name evidence="3" type="ORF">PHAVU_007G142300g</name>
</gene>
<name>V7BFE4_PHAVU</name>
<sequence length="304" mass="35345">MVEPSRHKLFRDEFRKERYEAIKHWTIIPERQVKLEEGEYSDFAEELTRRKWGQLVISVDKYNPDFVLEFYANAWPVKKGETDLRSKLCTYGMLKRGTNFTSFSNRETSELLCIPGRTYETNNNEKALRIIWLSMTTLTQIWTSFLLSNVIANKHNSDLSMGKCYIVLCLLKQYEVDVATLISDSSHHFVLQQSGTKPHHRKGLGFPSLITSLCAEKGIQINLSTKIRPTIDKKFIERICSNKDQQQSQRQQGEEGEDEVVVPPINQLHSPTLPEMNMVAYMKKLVTRNMFKCNKQQTTKQWSA</sequence>
<proteinExistence type="predicted"/>
<dbReference type="Gramene" id="ESW16265">
    <property type="protein sequence ID" value="ESW16265"/>
    <property type="gene ID" value="PHAVU_007G142300g"/>
</dbReference>
<dbReference type="InterPro" id="IPR046796">
    <property type="entry name" value="Transposase_32_dom"/>
</dbReference>
<keyword evidence="4" id="KW-1185">Reference proteome</keyword>
<evidence type="ECO:0000259" key="2">
    <source>
        <dbReference type="Pfam" id="PF20167"/>
    </source>
</evidence>
<feature type="region of interest" description="Disordered" evidence="1">
    <location>
        <begin position="242"/>
        <end position="267"/>
    </location>
</feature>
<evidence type="ECO:0000313" key="3">
    <source>
        <dbReference type="EMBL" id="ESW16265.1"/>
    </source>
</evidence>
<accession>V7BFE4</accession>
<feature type="domain" description="Putative plant transposon protein" evidence="2">
    <location>
        <begin position="49"/>
        <end position="219"/>
    </location>
</feature>
<dbReference type="Proteomes" id="UP000000226">
    <property type="component" value="Chromosome 7"/>
</dbReference>
<evidence type="ECO:0000313" key="4">
    <source>
        <dbReference type="Proteomes" id="UP000000226"/>
    </source>
</evidence>
<dbReference type="AlphaFoldDB" id="V7BFE4"/>
<dbReference type="Pfam" id="PF20167">
    <property type="entry name" value="Transposase_32"/>
    <property type="match status" value="1"/>
</dbReference>
<reference evidence="4" key="1">
    <citation type="journal article" date="2014" name="Nat. Genet.">
        <title>A reference genome for common bean and genome-wide analysis of dual domestications.</title>
        <authorList>
            <person name="Schmutz J."/>
            <person name="McClean P.E."/>
            <person name="Mamidi S."/>
            <person name="Wu G.A."/>
            <person name="Cannon S.B."/>
            <person name="Grimwood J."/>
            <person name="Jenkins J."/>
            <person name="Shu S."/>
            <person name="Song Q."/>
            <person name="Chavarro C."/>
            <person name="Torres-Torres M."/>
            <person name="Geffroy V."/>
            <person name="Moghaddam S.M."/>
            <person name="Gao D."/>
            <person name="Abernathy B."/>
            <person name="Barry K."/>
            <person name="Blair M."/>
            <person name="Brick M.A."/>
            <person name="Chovatia M."/>
            <person name="Gepts P."/>
            <person name="Goodstein D.M."/>
            <person name="Gonzales M."/>
            <person name="Hellsten U."/>
            <person name="Hyten D.L."/>
            <person name="Jia G."/>
            <person name="Kelly J.D."/>
            <person name="Kudrna D."/>
            <person name="Lee R."/>
            <person name="Richard M.M."/>
            <person name="Miklas P.N."/>
            <person name="Osorno J.M."/>
            <person name="Rodrigues J."/>
            <person name="Thareau V."/>
            <person name="Urrea C.A."/>
            <person name="Wang M."/>
            <person name="Yu Y."/>
            <person name="Zhang M."/>
            <person name="Wing R.A."/>
            <person name="Cregan P.B."/>
            <person name="Rokhsar D.S."/>
            <person name="Jackson S.A."/>
        </authorList>
    </citation>
    <scope>NUCLEOTIDE SEQUENCE [LARGE SCALE GENOMIC DNA]</scope>
    <source>
        <strain evidence="4">cv. G19833</strain>
    </source>
</reference>
<organism evidence="3 4">
    <name type="scientific">Phaseolus vulgaris</name>
    <name type="common">Kidney bean</name>
    <name type="synonym">French bean</name>
    <dbReference type="NCBI Taxonomy" id="3885"/>
    <lineage>
        <taxon>Eukaryota</taxon>
        <taxon>Viridiplantae</taxon>
        <taxon>Streptophyta</taxon>
        <taxon>Embryophyta</taxon>
        <taxon>Tracheophyta</taxon>
        <taxon>Spermatophyta</taxon>
        <taxon>Magnoliopsida</taxon>
        <taxon>eudicotyledons</taxon>
        <taxon>Gunneridae</taxon>
        <taxon>Pentapetalae</taxon>
        <taxon>rosids</taxon>
        <taxon>fabids</taxon>
        <taxon>Fabales</taxon>
        <taxon>Fabaceae</taxon>
        <taxon>Papilionoideae</taxon>
        <taxon>50 kb inversion clade</taxon>
        <taxon>NPAAA clade</taxon>
        <taxon>indigoferoid/millettioid clade</taxon>
        <taxon>Phaseoleae</taxon>
        <taxon>Phaseolus</taxon>
    </lineage>
</organism>
<dbReference type="EMBL" id="CM002294">
    <property type="protein sequence ID" value="ESW16265.1"/>
    <property type="molecule type" value="Genomic_DNA"/>
</dbReference>
<protein>
    <recommendedName>
        <fullName evidence="2">Putative plant transposon protein domain-containing protein</fullName>
    </recommendedName>
</protein>
<dbReference type="OMA" id="EMNMVAY"/>
<dbReference type="OrthoDB" id="1436896at2759"/>